<name>A0A3C1KFQ3_9MICO</name>
<dbReference type="AlphaFoldDB" id="A0A3C1KFQ3"/>
<proteinExistence type="predicted"/>
<sequence>MTSDLRALPRTGDNLLLAAQGDGTRVEFRGVTKDYGTTRVLHGVDLDIAPGEFVSLLGPSG</sequence>
<dbReference type="EMBL" id="DMNG01000184">
    <property type="protein sequence ID" value="HAN25056.1"/>
    <property type="molecule type" value="Genomic_DNA"/>
</dbReference>
<reference evidence="1 2" key="1">
    <citation type="journal article" date="2018" name="Nat. Biotechnol.">
        <title>A standardized bacterial taxonomy based on genome phylogeny substantially revises the tree of life.</title>
        <authorList>
            <person name="Parks D.H."/>
            <person name="Chuvochina M."/>
            <person name="Waite D.W."/>
            <person name="Rinke C."/>
            <person name="Skarshewski A."/>
            <person name="Chaumeil P.A."/>
            <person name="Hugenholtz P."/>
        </authorList>
    </citation>
    <scope>NUCLEOTIDE SEQUENCE [LARGE SCALE GENOMIC DNA]</scope>
    <source>
        <strain evidence="1">UBA9152</strain>
    </source>
</reference>
<keyword evidence="1" id="KW-0067">ATP-binding</keyword>
<gene>
    <name evidence="1" type="ORF">DCP95_10865</name>
</gene>
<protein>
    <submittedName>
        <fullName evidence="1">Spermidine/putrescine ABC transporter ATP-binding protein</fullName>
    </submittedName>
</protein>
<dbReference type="Gene3D" id="3.40.50.300">
    <property type="entry name" value="P-loop containing nucleotide triphosphate hydrolases"/>
    <property type="match status" value="1"/>
</dbReference>
<accession>A0A3C1KFQ3</accession>
<comment type="caution">
    <text evidence="1">The sequence shown here is derived from an EMBL/GenBank/DDBJ whole genome shotgun (WGS) entry which is preliminary data.</text>
</comment>
<evidence type="ECO:0000313" key="1">
    <source>
        <dbReference type="EMBL" id="HAN25056.1"/>
    </source>
</evidence>
<feature type="non-terminal residue" evidence="1">
    <location>
        <position position="61"/>
    </location>
</feature>
<organism evidence="1 2">
    <name type="scientific">Microbacterium ginsengisoli</name>
    <dbReference type="NCBI Taxonomy" id="400772"/>
    <lineage>
        <taxon>Bacteria</taxon>
        <taxon>Bacillati</taxon>
        <taxon>Actinomycetota</taxon>
        <taxon>Actinomycetes</taxon>
        <taxon>Micrococcales</taxon>
        <taxon>Microbacteriaceae</taxon>
        <taxon>Microbacterium</taxon>
    </lineage>
</organism>
<dbReference type="Proteomes" id="UP000257479">
    <property type="component" value="Unassembled WGS sequence"/>
</dbReference>
<dbReference type="SUPFAM" id="SSF52540">
    <property type="entry name" value="P-loop containing nucleoside triphosphate hydrolases"/>
    <property type="match status" value="1"/>
</dbReference>
<dbReference type="InterPro" id="IPR027417">
    <property type="entry name" value="P-loop_NTPase"/>
</dbReference>
<keyword evidence="1" id="KW-0547">Nucleotide-binding</keyword>
<dbReference type="GO" id="GO:0005524">
    <property type="term" value="F:ATP binding"/>
    <property type="evidence" value="ECO:0007669"/>
    <property type="project" value="UniProtKB-KW"/>
</dbReference>
<evidence type="ECO:0000313" key="2">
    <source>
        <dbReference type="Proteomes" id="UP000257479"/>
    </source>
</evidence>